<proteinExistence type="predicted"/>
<organism evidence="2 3">
    <name type="scientific">Barnesiella viscericola</name>
    <dbReference type="NCBI Taxonomy" id="397865"/>
    <lineage>
        <taxon>Bacteria</taxon>
        <taxon>Pseudomonadati</taxon>
        <taxon>Bacteroidota</taxon>
        <taxon>Bacteroidia</taxon>
        <taxon>Bacteroidales</taxon>
        <taxon>Barnesiellaceae</taxon>
        <taxon>Barnesiella</taxon>
    </lineage>
</organism>
<name>A0A921SUL1_9BACT</name>
<feature type="signal peptide" evidence="1">
    <location>
        <begin position="1"/>
        <end position="20"/>
    </location>
</feature>
<comment type="caution">
    <text evidence="2">The sequence shown here is derived from an EMBL/GenBank/DDBJ whole genome shotgun (WGS) entry which is preliminary data.</text>
</comment>
<evidence type="ECO:0000256" key="1">
    <source>
        <dbReference type="SAM" id="SignalP"/>
    </source>
</evidence>
<evidence type="ECO:0000313" key="3">
    <source>
        <dbReference type="Proteomes" id="UP000757103"/>
    </source>
</evidence>
<feature type="chain" id="PRO_5037242018" evidence="1">
    <location>
        <begin position="21"/>
        <end position="164"/>
    </location>
</feature>
<dbReference type="AlphaFoldDB" id="A0A921SUL1"/>
<keyword evidence="1" id="KW-0732">Signal</keyword>
<accession>A0A921SUL1</accession>
<dbReference type="EMBL" id="DYUD01000015">
    <property type="protein sequence ID" value="HJG88806.1"/>
    <property type="molecule type" value="Genomic_DNA"/>
</dbReference>
<protein>
    <submittedName>
        <fullName evidence="2">Uncharacterized protein</fullName>
    </submittedName>
</protein>
<reference evidence="2" key="1">
    <citation type="journal article" date="2021" name="PeerJ">
        <title>Extensive microbial diversity within the chicken gut microbiome revealed by metagenomics and culture.</title>
        <authorList>
            <person name="Gilroy R."/>
            <person name="Ravi A."/>
            <person name="Getino M."/>
            <person name="Pursley I."/>
            <person name="Horton D.L."/>
            <person name="Alikhan N.F."/>
            <person name="Baker D."/>
            <person name="Gharbi K."/>
            <person name="Hall N."/>
            <person name="Watson M."/>
            <person name="Adriaenssens E.M."/>
            <person name="Foster-Nyarko E."/>
            <person name="Jarju S."/>
            <person name="Secka A."/>
            <person name="Antonio M."/>
            <person name="Oren A."/>
            <person name="Chaudhuri R.R."/>
            <person name="La Ragione R."/>
            <person name="Hildebrand F."/>
            <person name="Pallen M.J."/>
        </authorList>
    </citation>
    <scope>NUCLEOTIDE SEQUENCE</scope>
    <source>
        <strain evidence="2">CHK121-7720</strain>
    </source>
</reference>
<dbReference type="RefSeq" id="WP_273305841.1">
    <property type="nucleotide sequence ID" value="NZ_DYUD01000015.1"/>
</dbReference>
<gene>
    <name evidence="2" type="ORF">K8U91_04930</name>
</gene>
<reference evidence="2" key="2">
    <citation type="submission" date="2021-09" db="EMBL/GenBank/DDBJ databases">
        <authorList>
            <person name="Gilroy R."/>
        </authorList>
    </citation>
    <scope>NUCLEOTIDE SEQUENCE</scope>
    <source>
        <strain evidence="2">CHK121-7720</strain>
    </source>
</reference>
<dbReference type="Proteomes" id="UP000757103">
    <property type="component" value="Unassembled WGS sequence"/>
</dbReference>
<sequence length="164" mass="17753">MKKRIISILTVFLGILGAAAQVPNSFQYQAVMRNNDGSVAANEPLEVKVCIHQGTADGAVVYEETHTTSSNASGIITFKVGEGVNSSRTETFYDIDWSADNYFFETQVDRGTGYVSLGTQQLLSVPYAKCAVVADNVHIKSPDGKLWRIKVANDGTITTEAVTE</sequence>
<evidence type="ECO:0000313" key="2">
    <source>
        <dbReference type="EMBL" id="HJG88806.1"/>
    </source>
</evidence>